<dbReference type="PANTHER" id="PTHR10809:SF6">
    <property type="entry name" value="AT11025P-RELATED"/>
    <property type="match status" value="1"/>
</dbReference>
<dbReference type="Gene3D" id="2.60.40.10">
    <property type="entry name" value="Immunoglobulins"/>
    <property type="match status" value="1"/>
</dbReference>
<organism evidence="10 11">
    <name type="scientific">Lymnaea stagnalis</name>
    <name type="common">Great pond snail</name>
    <name type="synonym">Helix stagnalis</name>
    <dbReference type="NCBI Taxonomy" id="6523"/>
    <lineage>
        <taxon>Eukaryota</taxon>
        <taxon>Metazoa</taxon>
        <taxon>Spiralia</taxon>
        <taxon>Lophotrochozoa</taxon>
        <taxon>Mollusca</taxon>
        <taxon>Gastropoda</taxon>
        <taxon>Heterobranchia</taxon>
        <taxon>Euthyneura</taxon>
        <taxon>Panpulmonata</taxon>
        <taxon>Hygrophila</taxon>
        <taxon>Lymnaeoidea</taxon>
        <taxon>Lymnaeidae</taxon>
        <taxon>Lymnaea</taxon>
    </lineage>
</organism>
<dbReference type="Proteomes" id="UP001497497">
    <property type="component" value="Unassembled WGS sequence"/>
</dbReference>
<evidence type="ECO:0000256" key="6">
    <source>
        <dbReference type="ARBA" id="ARBA00023136"/>
    </source>
</evidence>
<gene>
    <name evidence="10" type="ORF">GSLYS_00009630001</name>
</gene>
<evidence type="ECO:0000256" key="2">
    <source>
        <dbReference type="ARBA" id="ARBA00008932"/>
    </source>
</evidence>
<feature type="domain" description="MSP" evidence="9">
    <location>
        <begin position="7"/>
        <end position="125"/>
    </location>
</feature>
<feature type="transmembrane region" description="Helical" evidence="8">
    <location>
        <begin position="234"/>
        <end position="255"/>
    </location>
</feature>
<dbReference type="GO" id="GO:0005886">
    <property type="term" value="C:plasma membrane"/>
    <property type="evidence" value="ECO:0007669"/>
    <property type="project" value="TreeGrafter"/>
</dbReference>
<dbReference type="PROSITE" id="PS50202">
    <property type="entry name" value="MSP"/>
    <property type="match status" value="1"/>
</dbReference>
<protein>
    <recommendedName>
        <fullName evidence="9">MSP domain-containing protein</fullName>
    </recommendedName>
</protein>
<keyword evidence="3 8" id="KW-0812">Transmembrane</keyword>
<dbReference type="FunFam" id="2.60.40.10:FF:000334">
    <property type="entry name" value="vesicle-associated membrane protein-associated protein A isoform X1"/>
    <property type="match status" value="1"/>
</dbReference>
<dbReference type="GO" id="GO:0033149">
    <property type="term" value="F:FFAT motif binding"/>
    <property type="evidence" value="ECO:0007669"/>
    <property type="project" value="TreeGrafter"/>
</dbReference>
<comment type="similarity">
    <text evidence="2">Belongs to the VAMP-associated protein (VAP) (TC 9.B.17) family.</text>
</comment>
<evidence type="ECO:0000256" key="1">
    <source>
        <dbReference type="ARBA" id="ARBA00004211"/>
    </source>
</evidence>
<evidence type="ECO:0000256" key="8">
    <source>
        <dbReference type="SAM" id="Phobius"/>
    </source>
</evidence>
<evidence type="ECO:0000256" key="7">
    <source>
        <dbReference type="SAM" id="MobiDB-lite"/>
    </source>
</evidence>
<keyword evidence="4 8" id="KW-1133">Transmembrane helix</keyword>
<dbReference type="GO" id="GO:0005789">
    <property type="term" value="C:endoplasmic reticulum membrane"/>
    <property type="evidence" value="ECO:0007669"/>
    <property type="project" value="InterPro"/>
</dbReference>
<evidence type="ECO:0000259" key="9">
    <source>
        <dbReference type="PROSITE" id="PS50202"/>
    </source>
</evidence>
<dbReference type="GO" id="GO:0090158">
    <property type="term" value="P:endoplasmic reticulum membrane organization"/>
    <property type="evidence" value="ECO:0007669"/>
    <property type="project" value="TreeGrafter"/>
</dbReference>
<evidence type="ECO:0000256" key="3">
    <source>
        <dbReference type="ARBA" id="ARBA00022692"/>
    </source>
</evidence>
<dbReference type="PIRSF" id="PIRSF019693">
    <property type="entry name" value="VAMP-associated"/>
    <property type="match status" value="1"/>
</dbReference>
<dbReference type="InterPro" id="IPR013783">
    <property type="entry name" value="Ig-like_fold"/>
</dbReference>
<keyword evidence="5" id="KW-0175">Coiled coil</keyword>
<evidence type="ECO:0000313" key="10">
    <source>
        <dbReference type="EMBL" id="CAL1535670.1"/>
    </source>
</evidence>
<dbReference type="Pfam" id="PF00635">
    <property type="entry name" value="Motile_Sperm"/>
    <property type="match status" value="1"/>
</dbReference>
<accession>A0AAV2HNP5</accession>
<dbReference type="GO" id="GO:0061817">
    <property type="term" value="P:endoplasmic reticulum-plasma membrane tethering"/>
    <property type="evidence" value="ECO:0007669"/>
    <property type="project" value="TreeGrafter"/>
</dbReference>
<feature type="compositionally biased region" description="Basic and acidic residues" evidence="7">
    <location>
        <begin position="157"/>
        <end position="166"/>
    </location>
</feature>
<comment type="subcellular location">
    <subcellularLocation>
        <location evidence="1">Membrane</location>
        <topology evidence="1">Single-pass type IV membrane protein</topology>
    </subcellularLocation>
</comment>
<evidence type="ECO:0000313" key="11">
    <source>
        <dbReference type="Proteomes" id="UP001497497"/>
    </source>
</evidence>
<keyword evidence="6 8" id="KW-0472">Membrane</keyword>
<dbReference type="EMBL" id="CAXITT010000208">
    <property type="protein sequence ID" value="CAL1535670.1"/>
    <property type="molecule type" value="Genomic_DNA"/>
</dbReference>
<dbReference type="AlphaFoldDB" id="A0AAV2HNP5"/>
<comment type="caution">
    <text evidence="10">The sequence shown here is derived from an EMBL/GenBank/DDBJ whole genome shotgun (WGS) entry which is preliminary data.</text>
</comment>
<dbReference type="PANTHER" id="PTHR10809">
    <property type="entry name" value="VESICLE-ASSOCIATED MEMBRANE PROTEIN-ASSOCIATED PROTEIN"/>
    <property type="match status" value="1"/>
</dbReference>
<evidence type="ECO:0000256" key="4">
    <source>
        <dbReference type="ARBA" id="ARBA00022989"/>
    </source>
</evidence>
<reference evidence="10 11" key="1">
    <citation type="submission" date="2024-04" db="EMBL/GenBank/DDBJ databases">
        <authorList>
            <consortium name="Genoscope - CEA"/>
            <person name="William W."/>
        </authorList>
    </citation>
    <scope>NUCLEOTIDE SEQUENCE [LARGE SCALE GENOMIC DNA]</scope>
</reference>
<name>A0AAV2HNP5_LYMST</name>
<dbReference type="InterPro" id="IPR008962">
    <property type="entry name" value="PapD-like_sf"/>
</dbReference>
<evidence type="ECO:0000256" key="5">
    <source>
        <dbReference type="ARBA" id="ARBA00023054"/>
    </source>
</evidence>
<sequence>MANKEQALILDPAGELRFRGPFVDVVTANLLLTNPTDKRICFKVKTTAPKRYCVRPNSGILDPKKEIVVAVMLQPFDYDPNEKNKHKFMVQSMFAPDHIGDNQEILWKDARPESLMDTKLKCVFEMPEGVLQQSLLSETSKTTEAIHYSDSTLDDPANARKAESPKKPASASSTEEVRKLQHELKKIQQELQSLKNANNKLEEEGVRLRKVAMSDTVMSTPSHPPPSSPVSVRAFPPVVYIVAAILLGLIIGKFLL</sequence>
<dbReference type="SUPFAM" id="SSF49354">
    <property type="entry name" value="PapD-like"/>
    <property type="match status" value="1"/>
</dbReference>
<proteinExistence type="inferred from homology"/>
<dbReference type="InterPro" id="IPR000535">
    <property type="entry name" value="MSP_dom"/>
</dbReference>
<keyword evidence="11" id="KW-1185">Reference proteome</keyword>
<dbReference type="InterPro" id="IPR016763">
    <property type="entry name" value="VAP"/>
</dbReference>
<feature type="region of interest" description="Disordered" evidence="7">
    <location>
        <begin position="147"/>
        <end position="175"/>
    </location>
</feature>